<dbReference type="EC" id="3.2.1.23" evidence="3 6"/>
<dbReference type="SUPFAM" id="SSF51445">
    <property type="entry name" value="(Trans)glycosidases"/>
    <property type="match status" value="1"/>
</dbReference>
<protein>
    <recommendedName>
        <fullName evidence="3 6">Beta-galactosidase</fullName>
        <shortName evidence="6">Beta-gal</shortName>
        <ecNumber evidence="3 6">3.2.1.23</ecNumber>
    </recommendedName>
</protein>
<organism evidence="10 11">
    <name type="scientific">Streptomyces pseudovenezuelae</name>
    <dbReference type="NCBI Taxonomy" id="67350"/>
    <lineage>
        <taxon>Bacteria</taxon>
        <taxon>Bacillati</taxon>
        <taxon>Actinomycetota</taxon>
        <taxon>Actinomycetes</taxon>
        <taxon>Kitasatosporales</taxon>
        <taxon>Streptomycetaceae</taxon>
        <taxon>Streptomyces</taxon>
        <taxon>Streptomyces aurantiacus group</taxon>
    </lineage>
</organism>
<dbReference type="Gene3D" id="2.60.40.1180">
    <property type="entry name" value="Golgi alpha-mannosidase II"/>
    <property type="match status" value="1"/>
</dbReference>
<dbReference type="Pfam" id="PF08532">
    <property type="entry name" value="Glyco_hydro_42M"/>
    <property type="match status" value="1"/>
</dbReference>
<evidence type="ECO:0000259" key="9">
    <source>
        <dbReference type="Pfam" id="PF08533"/>
    </source>
</evidence>
<evidence type="ECO:0000256" key="4">
    <source>
        <dbReference type="ARBA" id="ARBA00022801"/>
    </source>
</evidence>
<dbReference type="Gene3D" id="3.20.20.80">
    <property type="entry name" value="Glycosidases"/>
    <property type="match status" value="1"/>
</dbReference>
<comment type="caution">
    <text evidence="10">The sequence shown here is derived from an EMBL/GenBank/DDBJ whole genome shotgun (WGS) entry which is preliminary data.</text>
</comment>
<dbReference type="EMBL" id="JARXVH010000007">
    <property type="protein sequence ID" value="MDH6217671.1"/>
    <property type="molecule type" value="Genomic_DNA"/>
</dbReference>
<dbReference type="InterPro" id="IPR013529">
    <property type="entry name" value="Glyco_hydro_42_N"/>
</dbReference>
<feature type="domain" description="Glycoside hydrolase family 42 N-terminal" evidence="7">
    <location>
        <begin position="17"/>
        <end position="388"/>
    </location>
</feature>
<comment type="catalytic activity">
    <reaction evidence="1 6">
        <text>Hydrolysis of terminal non-reducing beta-D-galactose residues in beta-D-galactosides.</text>
        <dbReference type="EC" id="3.2.1.23"/>
    </reaction>
</comment>
<keyword evidence="5 6" id="KW-0326">Glycosidase</keyword>
<evidence type="ECO:0000259" key="7">
    <source>
        <dbReference type="Pfam" id="PF02449"/>
    </source>
</evidence>
<name>A0ABT6LMX8_9ACTN</name>
<dbReference type="Gene3D" id="3.40.50.880">
    <property type="match status" value="1"/>
</dbReference>
<sequence length="669" mass="73266">MPSPAPHARLPLAFGGDYNPEQWPPEVWEEDVRLMREAGVTTVSLGVFSWARMEPRPGEYDWEWLDTVIGLLHEAGISVNLGTPTVVPPAWFYRAHPSALPVTREGVRLAFGSRGAICHSNPDYRAAAATITEALGERYGSHPAVVLWHVHNEYGAPVLACYCDTCATAFQGWLRGRHGTLDALNEAWGTAFWGQQYGEWEEITPPRATPSVCNPTQQLDYRRFADAQARANFVAERDILHRLSPGVPVTTNFMVAPSQGQTVDYWAWAKEVDLVTNDHYLMTDGRRTHVNLALAADLTRSVAGGAPWLLLEHATSGVNWQPYNPAKRPGEMARNSLGHMARGSEGAMFFQWRQSRSGAEKFHTAMLAHSGTDNRGWREVTDLGRRVADLADLRGTRTRGDVAVVWSWDSWWAQSLEWRPSQDLDARERLDSFYEALYDRHLTVDFLPPTGLAELDPSRYPLLVVPQLYAAPLSIAADLDRYVSRGGTLLVSFFSGIVDENDTLHPGAYPGALRDVLGLTVEEFDPLLPGETVGVRRVGGGESESYAADLWSEVVIPGAGCETVAVFADGRTAGGAALTRHAVGSGAAWYLATRLTGADLAAVVDLTLADAGITPVDLPSDVELVVREGESGTFRFYVNHTESEAKVALPDGSWATVPAGGVEVFRDPR</sequence>
<dbReference type="InterPro" id="IPR003476">
    <property type="entry name" value="Glyco_hydro_42"/>
</dbReference>
<proteinExistence type="inferred from homology"/>
<evidence type="ECO:0000259" key="8">
    <source>
        <dbReference type="Pfam" id="PF08532"/>
    </source>
</evidence>
<dbReference type="InterPro" id="IPR013780">
    <property type="entry name" value="Glyco_hydro_b"/>
</dbReference>
<dbReference type="Pfam" id="PF02449">
    <property type="entry name" value="Glyco_hydro_42"/>
    <property type="match status" value="1"/>
</dbReference>
<dbReference type="InterPro" id="IPR013739">
    <property type="entry name" value="Beta_galactosidase_C"/>
</dbReference>
<dbReference type="PANTHER" id="PTHR36447:SF1">
    <property type="entry name" value="BETA-GALACTOSIDASE GANA"/>
    <property type="match status" value="1"/>
</dbReference>
<dbReference type="GO" id="GO:0004565">
    <property type="term" value="F:beta-galactosidase activity"/>
    <property type="evidence" value="ECO:0007669"/>
    <property type="project" value="UniProtKB-EC"/>
</dbReference>
<evidence type="ECO:0000256" key="2">
    <source>
        <dbReference type="ARBA" id="ARBA00005940"/>
    </source>
</evidence>
<dbReference type="RefSeq" id="WP_280878555.1">
    <property type="nucleotide sequence ID" value="NZ_JARXVH010000007.1"/>
</dbReference>
<dbReference type="Proteomes" id="UP001160499">
    <property type="component" value="Unassembled WGS sequence"/>
</dbReference>
<gene>
    <name evidence="10" type="ORF">M2283_004999</name>
</gene>
<dbReference type="CDD" id="cd03143">
    <property type="entry name" value="A4_beta-galactosidase_middle_domain"/>
    <property type="match status" value="1"/>
</dbReference>
<feature type="domain" description="Beta-galactosidase C-terminal" evidence="9">
    <location>
        <begin position="621"/>
        <end position="652"/>
    </location>
</feature>
<evidence type="ECO:0000256" key="1">
    <source>
        <dbReference type="ARBA" id="ARBA00001412"/>
    </source>
</evidence>
<dbReference type="PIRSF" id="PIRSF001084">
    <property type="entry name" value="B-galactosidase"/>
    <property type="match status" value="1"/>
</dbReference>
<accession>A0ABT6LMX8</accession>
<evidence type="ECO:0000256" key="6">
    <source>
        <dbReference type="PIRNR" id="PIRNR001084"/>
    </source>
</evidence>
<dbReference type="InterPro" id="IPR029062">
    <property type="entry name" value="Class_I_gatase-like"/>
</dbReference>
<dbReference type="SUPFAM" id="SSF52317">
    <property type="entry name" value="Class I glutamine amidotransferase-like"/>
    <property type="match status" value="1"/>
</dbReference>
<evidence type="ECO:0000313" key="10">
    <source>
        <dbReference type="EMBL" id="MDH6217671.1"/>
    </source>
</evidence>
<evidence type="ECO:0000256" key="3">
    <source>
        <dbReference type="ARBA" id="ARBA00012756"/>
    </source>
</evidence>
<reference evidence="10 11" key="1">
    <citation type="submission" date="2023-04" db="EMBL/GenBank/DDBJ databases">
        <title>Forest soil microbial communities from Buena Vista Peninsula, Colon Province, Panama.</title>
        <authorList>
            <person name="Bouskill N."/>
        </authorList>
    </citation>
    <scope>NUCLEOTIDE SEQUENCE [LARGE SCALE GENOMIC DNA]</scope>
    <source>
        <strain evidence="10 11">GGS1</strain>
    </source>
</reference>
<keyword evidence="4 6" id="KW-0378">Hydrolase</keyword>
<dbReference type="PANTHER" id="PTHR36447">
    <property type="entry name" value="BETA-GALACTOSIDASE GANA"/>
    <property type="match status" value="1"/>
</dbReference>
<feature type="domain" description="Beta-galactosidase trimerisation" evidence="8">
    <location>
        <begin position="401"/>
        <end position="613"/>
    </location>
</feature>
<keyword evidence="11" id="KW-1185">Reference proteome</keyword>
<evidence type="ECO:0000313" key="11">
    <source>
        <dbReference type="Proteomes" id="UP001160499"/>
    </source>
</evidence>
<dbReference type="InterPro" id="IPR013738">
    <property type="entry name" value="Beta_galactosidase_Trimer"/>
</dbReference>
<evidence type="ECO:0000256" key="5">
    <source>
        <dbReference type="ARBA" id="ARBA00023295"/>
    </source>
</evidence>
<comment type="similarity">
    <text evidence="2 6">Belongs to the glycosyl hydrolase 42 family.</text>
</comment>
<dbReference type="Pfam" id="PF08533">
    <property type="entry name" value="Glyco_hydro_42C"/>
    <property type="match status" value="1"/>
</dbReference>
<dbReference type="InterPro" id="IPR017853">
    <property type="entry name" value="GH"/>
</dbReference>